<evidence type="ECO:0000256" key="1">
    <source>
        <dbReference type="SAM" id="MobiDB-lite"/>
    </source>
</evidence>
<name>A0A931G6X8_9MICC</name>
<organism evidence="3 4">
    <name type="scientific">Arthrobacter terrae</name>
    <dbReference type="NCBI Taxonomy" id="2935737"/>
    <lineage>
        <taxon>Bacteria</taxon>
        <taxon>Bacillati</taxon>
        <taxon>Actinomycetota</taxon>
        <taxon>Actinomycetes</taxon>
        <taxon>Micrococcales</taxon>
        <taxon>Micrococcaceae</taxon>
        <taxon>Arthrobacter</taxon>
    </lineage>
</organism>
<dbReference type="RefSeq" id="WP_196395665.1">
    <property type="nucleotide sequence ID" value="NZ_JADNYM010000005.1"/>
</dbReference>
<evidence type="ECO:0000313" key="4">
    <source>
        <dbReference type="Proteomes" id="UP000655366"/>
    </source>
</evidence>
<dbReference type="EMBL" id="JADNYM010000005">
    <property type="protein sequence ID" value="MBG0738719.1"/>
    <property type="molecule type" value="Genomic_DNA"/>
</dbReference>
<sequence length="545" mass="56055">MGIQHFTRKSSTAVLTGTGIITAIAGLTTLAMVMIGLPPAAAPARQAPADPKFSVADWKQSPATMTLTDVLNNPPAGWAKQGELQQLVTAPLPYSCPQPGLAPSVSLARTFTSGSSRLQVITLAYTAGIGAEAMSRQASNAYVCAGSETGLTLGGVNGPGTDAKLATTSRGGVRASVLSFRRGDVITYVTGSPADPLQTLAKAFDDGLTRRLSPVCVDQESTTADATRSPWSSAGYSQYSQEATVAIAEVPLPSTEPTNALSTPATSPAPDPTPSPAATLERVPLPAPDLVDRTVTPMNRPSFPVAPDMPAPVAEPTPPTAPAAKAILSATEQVPTNDAQGPGCGWAFTGMKPLEFDEADATKTRTALLAGTKAKLEADAKTWQDSVLTYWTGYAAYKKQAAAYNAYADQVAQVNKAWTVIGNSWASYNAAVQDRDRKAAVRADFITRQDAARKAYDTKTAQCAVIPTPSPSPSPSPAPSPSPSASPSSSPSAEPSATASASPSPTPTPSASPQPGCPADRPAILDQSAPEVPAEPVRPADPAKG</sequence>
<feature type="compositionally biased region" description="Low complexity" evidence="1">
    <location>
        <begin position="485"/>
        <end position="503"/>
    </location>
</feature>
<feature type="region of interest" description="Disordered" evidence="1">
    <location>
        <begin position="254"/>
        <end position="281"/>
    </location>
</feature>
<dbReference type="Proteomes" id="UP000655366">
    <property type="component" value="Unassembled WGS sequence"/>
</dbReference>
<keyword evidence="2" id="KW-0812">Transmembrane</keyword>
<feature type="compositionally biased region" description="Pro residues" evidence="1">
    <location>
        <begin position="504"/>
        <end position="516"/>
    </location>
</feature>
<evidence type="ECO:0000313" key="3">
    <source>
        <dbReference type="EMBL" id="MBG0738719.1"/>
    </source>
</evidence>
<keyword evidence="2" id="KW-0472">Membrane</keyword>
<keyword evidence="4" id="KW-1185">Reference proteome</keyword>
<protein>
    <submittedName>
        <fullName evidence="3">Uncharacterized protein</fullName>
    </submittedName>
</protein>
<keyword evidence="2" id="KW-1133">Transmembrane helix</keyword>
<feature type="region of interest" description="Disordered" evidence="1">
    <location>
        <begin position="464"/>
        <end position="545"/>
    </location>
</feature>
<feature type="compositionally biased region" description="Low complexity" evidence="1">
    <location>
        <begin position="529"/>
        <end position="545"/>
    </location>
</feature>
<feature type="compositionally biased region" description="Low complexity" evidence="1">
    <location>
        <begin position="257"/>
        <end position="266"/>
    </location>
</feature>
<dbReference type="AlphaFoldDB" id="A0A931G6X8"/>
<gene>
    <name evidence="3" type="ORF">IV500_04710</name>
</gene>
<accession>A0A931G6X8</accession>
<feature type="transmembrane region" description="Helical" evidence="2">
    <location>
        <begin position="12"/>
        <end position="37"/>
    </location>
</feature>
<feature type="compositionally biased region" description="Pro residues" evidence="1">
    <location>
        <begin position="468"/>
        <end position="484"/>
    </location>
</feature>
<comment type="caution">
    <text evidence="3">The sequence shown here is derived from an EMBL/GenBank/DDBJ whole genome shotgun (WGS) entry which is preliminary data.</text>
</comment>
<proteinExistence type="predicted"/>
<reference evidence="3 4" key="1">
    <citation type="submission" date="2020-11" db="EMBL/GenBank/DDBJ databases">
        <title>Arthrobacter antarcticus sp. nov., isolated from Antarctic Soil.</title>
        <authorList>
            <person name="Li J."/>
        </authorList>
    </citation>
    <scope>NUCLEOTIDE SEQUENCE [LARGE SCALE GENOMIC DNA]</scope>
    <source>
        <strain evidence="3 4">Z1-20</strain>
    </source>
</reference>
<evidence type="ECO:0000256" key="2">
    <source>
        <dbReference type="SAM" id="Phobius"/>
    </source>
</evidence>